<reference evidence="1" key="1">
    <citation type="submission" date="2019-11" db="EMBL/GenBank/DDBJ databases">
        <title>Whole genome comparisons of Staphylococcus agnetis isolates from cattle and chickens.</title>
        <authorList>
            <person name="Rhoads D."/>
            <person name="Shwani A."/>
            <person name="Adkins P."/>
            <person name="Calcutt M."/>
            <person name="Middleton J."/>
        </authorList>
    </citation>
    <scope>NUCLEOTIDE SEQUENCE</scope>
    <source>
        <strain evidence="1">1387</strain>
    </source>
</reference>
<sequence>MNDIYVITLEDDADNFDIVRQYFTNKDKAIKWIEVNGFKHLANDEYARKIGYSIVQHAEIQILSNSEEEK</sequence>
<dbReference type="Proteomes" id="UP000646308">
    <property type="component" value="Unassembled WGS sequence"/>
</dbReference>
<name>A0AAW9YTZ0_9STAP</name>
<protein>
    <recommendedName>
        <fullName evidence="3">Phage protein</fullName>
    </recommendedName>
</protein>
<organism evidence="1 2">
    <name type="scientific">Staphylococcus agnetis</name>
    <dbReference type="NCBI Taxonomy" id="985762"/>
    <lineage>
        <taxon>Bacteria</taxon>
        <taxon>Bacillati</taxon>
        <taxon>Bacillota</taxon>
        <taxon>Bacilli</taxon>
        <taxon>Bacillales</taxon>
        <taxon>Staphylococcaceae</taxon>
        <taxon>Staphylococcus</taxon>
    </lineage>
</organism>
<proteinExistence type="predicted"/>
<dbReference type="RefSeq" id="WP_167697059.1">
    <property type="nucleotide sequence ID" value="NZ_WMFL01000069.1"/>
</dbReference>
<evidence type="ECO:0000313" key="2">
    <source>
        <dbReference type="Proteomes" id="UP000646308"/>
    </source>
</evidence>
<evidence type="ECO:0008006" key="3">
    <source>
        <dbReference type="Google" id="ProtNLM"/>
    </source>
</evidence>
<evidence type="ECO:0000313" key="1">
    <source>
        <dbReference type="EMBL" id="NJI02255.1"/>
    </source>
</evidence>
<accession>A0AAW9YTZ0</accession>
<comment type="caution">
    <text evidence="1">The sequence shown here is derived from an EMBL/GenBank/DDBJ whole genome shotgun (WGS) entry which is preliminary data.</text>
</comment>
<dbReference type="AlphaFoldDB" id="A0AAW9YTZ0"/>
<dbReference type="EMBL" id="WMFL01000069">
    <property type="protein sequence ID" value="NJI02255.1"/>
    <property type="molecule type" value="Genomic_DNA"/>
</dbReference>
<gene>
    <name evidence="1" type="ORF">GLV84_05195</name>
</gene>